<dbReference type="InterPro" id="IPR036188">
    <property type="entry name" value="FAD/NAD-bd_sf"/>
</dbReference>
<evidence type="ECO:0000256" key="2">
    <source>
        <dbReference type="ARBA" id="ARBA00022630"/>
    </source>
</evidence>
<dbReference type="AlphaFoldDB" id="A0A5B8MJ10"/>
<evidence type="ECO:0000256" key="1">
    <source>
        <dbReference type="ARBA" id="ARBA00001974"/>
    </source>
</evidence>
<keyword evidence="2" id="KW-0285">Flavoprotein</keyword>
<evidence type="ECO:0000313" key="9">
    <source>
        <dbReference type="Proteomes" id="UP000316726"/>
    </source>
</evidence>
<evidence type="ECO:0000256" key="3">
    <source>
        <dbReference type="ARBA" id="ARBA00022827"/>
    </source>
</evidence>
<gene>
    <name evidence="8" type="ORF">A3770_04p29070</name>
</gene>
<name>A0A5B8MJ10_9CHLO</name>
<dbReference type="InterPro" id="IPR055275">
    <property type="entry name" value="Ferredox_Rdtase"/>
</dbReference>
<keyword evidence="9" id="KW-1185">Reference proteome</keyword>
<dbReference type="Gene3D" id="3.40.50.720">
    <property type="entry name" value="NAD(P)-binding Rossmann-like Domain"/>
    <property type="match status" value="1"/>
</dbReference>
<sequence>MAARRLCQSVGGLRPSHEALGGASGFGGRHRTATWRYHVFGHALGTASGTKGLCSSLSWGEGSGPSKAGNAKVCVVGSGPAGIYCAQSVAKKLSQAKPGLGVRIDVIDRRPIPGGLARYGVAPDHAPSVSAVLETIDNFLGGGNVRFFGNVQVKSGGSGDVHLDELRSMYDAIVLAHGADDPNWLGIAGEGRLKGKGVMTARELVALYCGDPMMEKDFYGGFGVGPKYPKVEDVVVVGAGNVALDVSRLLLTSPESLVAETNTSKRFIDLLSSESSPLSGIKRVHILARRGPRAAAFAPKELREVLQKREEHFVSRIRVPAQGGGEDGGRAGSIGPFEESAGLTKVATRMQKRVFKLLRDHHSKDSGEVREDAPGKELFIHFLHKPVEFVGAEHLSAVHVELQRETLVDDQALEVGPIDGAAKVELPAQLAIIAASQRSIGVDGIPPGRASHEGREGSPRALDRDVISDTSGNKTLAPVYFCGWANHGAKGIIGASMVDADEVSRVIVDDMVSSEGGEGPPGEALDLMEVLSERGVQVVGMAQWKAVREEERRRGQACGRAMEKLTRVEEILGLAQSLK</sequence>
<reference evidence="8 9" key="1">
    <citation type="submission" date="2018-07" db="EMBL/GenBank/DDBJ databases">
        <title>The complete nuclear genome of the prasinophyte Chloropicon primus (CCMP1205).</title>
        <authorList>
            <person name="Pombert J.-F."/>
            <person name="Otis C."/>
            <person name="Turmel M."/>
            <person name="Lemieux C."/>
        </authorList>
    </citation>
    <scope>NUCLEOTIDE SEQUENCE [LARGE SCALE GENOMIC DNA]</scope>
    <source>
        <strain evidence="8 9">CCMP1205</strain>
    </source>
</reference>
<dbReference type="InterPro" id="IPR023753">
    <property type="entry name" value="FAD/NAD-binding_dom"/>
</dbReference>
<accession>A0A5B8MJ10</accession>
<dbReference type="GO" id="GO:0016491">
    <property type="term" value="F:oxidoreductase activity"/>
    <property type="evidence" value="ECO:0007669"/>
    <property type="project" value="UniProtKB-KW"/>
</dbReference>
<dbReference type="PANTHER" id="PTHR48467">
    <property type="entry name" value="GLUTAMATE SYNTHASE 1 [NADH], CHLOROPLASTIC-LIKE"/>
    <property type="match status" value="1"/>
</dbReference>
<dbReference type="SUPFAM" id="SSF51971">
    <property type="entry name" value="Nucleotide-binding domain"/>
    <property type="match status" value="1"/>
</dbReference>
<organism evidence="8 9">
    <name type="scientific">Chloropicon primus</name>
    <dbReference type="NCBI Taxonomy" id="1764295"/>
    <lineage>
        <taxon>Eukaryota</taxon>
        <taxon>Viridiplantae</taxon>
        <taxon>Chlorophyta</taxon>
        <taxon>Chloropicophyceae</taxon>
        <taxon>Chloropicales</taxon>
        <taxon>Chloropicaceae</taxon>
        <taxon>Chloropicon</taxon>
    </lineage>
</organism>
<dbReference type="Gene3D" id="3.50.50.60">
    <property type="entry name" value="FAD/NAD(P)-binding domain"/>
    <property type="match status" value="1"/>
</dbReference>
<feature type="region of interest" description="Disordered" evidence="6">
    <location>
        <begin position="443"/>
        <end position="466"/>
    </location>
</feature>
<dbReference type="Pfam" id="PF07992">
    <property type="entry name" value="Pyr_redox_2"/>
    <property type="match status" value="1"/>
</dbReference>
<comment type="cofactor">
    <cofactor evidence="1">
        <name>FAD</name>
        <dbReference type="ChEBI" id="CHEBI:57692"/>
    </cofactor>
</comment>
<evidence type="ECO:0000256" key="6">
    <source>
        <dbReference type="SAM" id="MobiDB-lite"/>
    </source>
</evidence>
<feature type="domain" description="FAD/NAD(P)-binding" evidence="7">
    <location>
        <begin position="72"/>
        <end position="308"/>
    </location>
</feature>
<keyword evidence="3" id="KW-0274">FAD</keyword>
<keyword evidence="4" id="KW-0521">NADP</keyword>
<dbReference type="PRINTS" id="PR00419">
    <property type="entry name" value="ADXRDTASE"/>
</dbReference>
<dbReference type="Proteomes" id="UP000316726">
    <property type="component" value="Chromosome 4"/>
</dbReference>
<evidence type="ECO:0000256" key="5">
    <source>
        <dbReference type="ARBA" id="ARBA00023002"/>
    </source>
</evidence>
<dbReference type="EMBL" id="CP031037">
    <property type="protein sequence ID" value="QDZ20389.1"/>
    <property type="molecule type" value="Genomic_DNA"/>
</dbReference>
<dbReference type="PANTHER" id="PTHR48467:SF1">
    <property type="entry name" value="GLUTAMATE SYNTHASE 1 [NADH], CHLOROPLASTIC-LIKE"/>
    <property type="match status" value="1"/>
</dbReference>
<evidence type="ECO:0000256" key="4">
    <source>
        <dbReference type="ARBA" id="ARBA00022857"/>
    </source>
</evidence>
<protein>
    <submittedName>
        <fullName evidence="8">NADPH:adrenodoxin oxidoreductase</fullName>
    </submittedName>
</protein>
<dbReference type="STRING" id="1764295.A0A5B8MJ10"/>
<keyword evidence="5" id="KW-0560">Oxidoreductase</keyword>
<feature type="compositionally biased region" description="Basic and acidic residues" evidence="6">
    <location>
        <begin position="450"/>
        <end position="466"/>
    </location>
</feature>
<evidence type="ECO:0000259" key="7">
    <source>
        <dbReference type="Pfam" id="PF07992"/>
    </source>
</evidence>
<dbReference type="OrthoDB" id="333024at2759"/>
<evidence type="ECO:0000313" key="8">
    <source>
        <dbReference type="EMBL" id="QDZ20389.1"/>
    </source>
</evidence>
<proteinExistence type="predicted"/>